<reference evidence="5 6" key="1">
    <citation type="journal article" date="2016" name="Mol. Biol. Evol.">
        <title>Comparative Genomics of Early-Diverging Mushroom-Forming Fungi Provides Insights into the Origins of Lignocellulose Decay Capabilities.</title>
        <authorList>
            <person name="Nagy L.G."/>
            <person name="Riley R."/>
            <person name="Tritt A."/>
            <person name="Adam C."/>
            <person name="Daum C."/>
            <person name="Floudas D."/>
            <person name="Sun H."/>
            <person name="Yadav J.S."/>
            <person name="Pangilinan J."/>
            <person name="Larsson K.H."/>
            <person name="Matsuura K."/>
            <person name="Barry K."/>
            <person name="Labutti K."/>
            <person name="Kuo R."/>
            <person name="Ohm R.A."/>
            <person name="Bhattacharya S.S."/>
            <person name="Shirouzu T."/>
            <person name="Yoshinaga Y."/>
            <person name="Martin F.M."/>
            <person name="Grigoriev I.V."/>
            <person name="Hibbett D.S."/>
        </authorList>
    </citation>
    <scope>NUCLEOTIDE SEQUENCE [LARGE SCALE GENOMIC DNA]</scope>
    <source>
        <strain evidence="5 6">CBS 109695</strain>
    </source>
</reference>
<dbReference type="EMBL" id="KV417750">
    <property type="protein sequence ID" value="KZP07454.1"/>
    <property type="molecule type" value="Genomic_DNA"/>
</dbReference>
<sequence length="229" mass="24566">MLAQKVIAQTCLAYVLHLWTFPSIDGSVIQAFPLAAYTARHWIAHMRLGSVNDGRVSRMTDRLFSPEDNALINWIRLDDPDQHPSNRDEIVQLLLRHASSAYVNVQGVKYGSALQAAAYGGEVKVVQLLLARGADVHAQGGTYGNVLQAASFMGPIEVVQLLLDYGADVNAQGGQFGNALKAASYAGHEAIIRLLLEKGANMNAVGEPYDTALAAACTGCHAKVVQLLV</sequence>
<dbReference type="PANTHER" id="PTHR24198">
    <property type="entry name" value="ANKYRIN REPEAT AND PROTEIN KINASE DOMAIN-CONTAINING PROTEIN"/>
    <property type="match status" value="1"/>
</dbReference>
<organism evidence="5 6">
    <name type="scientific">Athelia psychrophila</name>
    <dbReference type="NCBI Taxonomy" id="1759441"/>
    <lineage>
        <taxon>Eukaryota</taxon>
        <taxon>Fungi</taxon>
        <taxon>Dikarya</taxon>
        <taxon>Basidiomycota</taxon>
        <taxon>Agaricomycotina</taxon>
        <taxon>Agaricomycetes</taxon>
        <taxon>Agaricomycetidae</taxon>
        <taxon>Atheliales</taxon>
        <taxon>Atheliaceae</taxon>
        <taxon>Athelia</taxon>
    </lineage>
</organism>
<dbReference type="Pfam" id="PF12796">
    <property type="entry name" value="Ank_2"/>
    <property type="match status" value="1"/>
</dbReference>
<dbReference type="Gene3D" id="1.25.40.20">
    <property type="entry name" value="Ankyrin repeat-containing domain"/>
    <property type="match status" value="1"/>
</dbReference>
<feature type="repeat" description="ANK" evidence="3">
    <location>
        <begin position="109"/>
        <end position="141"/>
    </location>
</feature>
<evidence type="ECO:0000256" key="4">
    <source>
        <dbReference type="SAM" id="SignalP"/>
    </source>
</evidence>
<dbReference type="AlphaFoldDB" id="A0A167XQE7"/>
<dbReference type="InterPro" id="IPR036770">
    <property type="entry name" value="Ankyrin_rpt-contain_sf"/>
</dbReference>
<evidence type="ECO:0000256" key="2">
    <source>
        <dbReference type="ARBA" id="ARBA00023043"/>
    </source>
</evidence>
<proteinExistence type="predicted"/>
<keyword evidence="2 3" id="KW-0040">ANK repeat</keyword>
<evidence type="ECO:0000256" key="1">
    <source>
        <dbReference type="ARBA" id="ARBA00022737"/>
    </source>
</evidence>
<feature type="non-terminal residue" evidence="5">
    <location>
        <position position="229"/>
    </location>
</feature>
<feature type="chain" id="PRO_5007894500" evidence="4">
    <location>
        <begin position="27"/>
        <end position="229"/>
    </location>
</feature>
<dbReference type="Pfam" id="PF13637">
    <property type="entry name" value="Ank_4"/>
    <property type="match status" value="1"/>
</dbReference>
<dbReference type="InterPro" id="IPR002110">
    <property type="entry name" value="Ankyrin_rpt"/>
</dbReference>
<dbReference type="OrthoDB" id="194358at2759"/>
<feature type="signal peptide" evidence="4">
    <location>
        <begin position="1"/>
        <end position="26"/>
    </location>
</feature>
<evidence type="ECO:0000313" key="5">
    <source>
        <dbReference type="EMBL" id="KZP07454.1"/>
    </source>
</evidence>
<keyword evidence="6" id="KW-1185">Reference proteome</keyword>
<protein>
    <submittedName>
        <fullName evidence="5">Ankyrin</fullName>
    </submittedName>
</protein>
<dbReference type="Proteomes" id="UP000076532">
    <property type="component" value="Unassembled WGS sequence"/>
</dbReference>
<keyword evidence="4" id="KW-0732">Signal</keyword>
<dbReference type="SUPFAM" id="SSF48403">
    <property type="entry name" value="Ankyrin repeat"/>
    <property type="match status" value="1"/>
</dbReference>
<dbReference type="PROSITE" id="PS50297">
    <property type="entry name" value="ANK_REP_REGION"/>
    <property type="match status" value="2"/>
</dbReference>
<feature type="repeat" description="ANK" evidence="3">
    <location>
        <begin position="147"/>
        <end position="174"/>
    </location>
</feature>
<dbReference type="PROSITE" id="PS50088">
    <property type="entry name" value="ANK_REPEAT"/>
    <property type="match status" value="3"/>
</dbReference>
<dbReference type="PANTHER" id="PTHR24198:SF165">
    <property type="entry name" value="ANKYRIN REPEAT-CONTAINING PROTEIN-RELATED"/>
    <property type="match status" value="1"/>
</dbReference>
<name>A0A167XQE7_9AGAM</name>
<feature type="repeat" description="ANK" evidence="3">
    <location>
        <begin position="175"/>
        <end position="207"/>
    </location>
</feature>
<dbReference type="SMART" id="SM00248">
    <property type="entry name" value="ANK"/>
    <property type="match status" value="3"/>
</dbReference>
<gene>
    <name evidence="5" type="ORF">FIBSPDRAFT_998159</name>
</gene>
<accession>A0A167XQE7</accession>
<keyword evidence="1" id="KW-0677">Repeat</keyword>
<dbReference type="STRING" id="436010.A0A167XQE7"/>
<evidence type="ECO:0000256" key="3">
    <source>
        <dbReference type="PROSITE-ProRule" id="PRU00023"/>
    </source>
</evidence>
<evidence type="ECO:0000313" key="6">
    <source>
        <dbReference type="Proteomes" id="UP000076532"/>
    </source>
</evidence>